<dbReference type="EMBL" id="JAHQIW010004532">
    <property type="protein sequence ID" value="KAJ1362797.1"/>
    <property type="molecule type" value="Genomic_DNA"/>
</dbReference>
<dbReference type="AlphaFoldDB" id="A0AAD5N667"/>
<sequence>MQGSGKRFNNEIIPSILYSLEYFRTITVICINHNEVSKAILDQELSHPAGTNE</sequence>
<accession>A0AAD5N667</accession>
<gene>
    <name evidence="1" type="ORF">KIN20_022475</name>
</gene>
<dbReference type="Proteomes" id="UP001196413">
    <property type="component" value="Unassembled WGS sequence"/>
</dbReference>
<organism evidence="1 2">
    <name type="scientific">Parelaphostrongylus tenuis</name>
    <name type="common">Meningeal worm</name>
    <dbReference type="NCBI Taxonomy" id="148309"/>
    <lineage>
        <taxon>Eukaryota</taxon>
        <taxon>Metazoa</taxon>
        <taxon>Ecdysozoa</taxon>
        <taxon>Nematoda</taxon>
        <taxon>Chromadorea</taxon>
        <taxon>Rhabditida</taxon>
        <taxon>Rhabditina</taxon>
        <taxon>Rhabditomorpha</taxon>
        <taxon>Strongyloidea</taxon>
        <taxon>Metastrongylidae</taxon>
        <taxon>Parelaphostrongylus</taxon>
    </lineage>
</organism>
<proteinExistence type="predicted"/>
<evidence type="ECO:0000313" key="2">
    <source>
        <dbReference type="Proteomes" id="UP001196413"/>
    </source>
</evidence>
<evidence type="ECO:0000313" key="1">
    <source>
        <dbReference type="EMBL" id="KAJ1362797.1"/>
    </source>
</evidence>
<protein>
    <submittedName>
        <fullName evidence="1">Uncharacterized protein</fullName>
    </submittedName>
</protein>
<keyword evidence="2" id="KW-1185">Reference proteome</keyword>
<name>A0AAD5N667_PARTN</name>
<reference evidence="1" key="1">
    <citation type="submission" date="2021-06" db="EMBL/GenBank/DDBJ databases">
        <title>Parelaphostrongylus tenuis whole genome reference sequence.</title>
        <authorList>
            <person name="Garwood T.J."/>
            <person name="Larsen P.A."/>
            <person name="Fountain-Jones N.M."/>
            <person name="Garbe J.R."/>
            <person name="Macchietto M.G."/>
            <person name="Kania S.A."/>
            <person name="Gerhold R.W."/>
            <person name="Richards J.E."/>
            <person name="Wolf T.M."/>
        </authorList>
    </citation>
    <scope>NUCLEOTIDE SEQUENCE</scope>
    <source>
        <strain evidence="1">MNPRO001-30</strain>
        <tissue evidence="1">Meninges</tissue>
    </source>
</reference>
<comment type="caution">
    <text evidence="1">The sequence shown here is derived from an EMBL/GenBank/DDBJ whole genome shotgun (WGS) entry which is preliminary data.</text>
</comment>